<proteinExistence type="predicted"/>
<sequence length="164" mass="17937">MPVSTTASVSAARRTNTSAFLACRTAVLTSCTSTKSDGSETAQRASSHRLEKDVSRSIPPCAHPFYFAGGPAHLCLLTMVCKVLVGRLIFWVGRAACRSETIRYSPRWPWTQQRRTNRNGMLGDSDERPTHDAPERASRVKMYGSSLTGSALAMVWEGLECLAV</sequence>
<organism evidence="1 2">
    <name type="scientific">Macroventuria anomochaeta</name>
    <dbReference type="NCBI Taxonomy" id="301207"/>
    <lineage>
        <taxon>Eukaryota</taxon>
        <taxon>Fungi</taxon>
        <taxon>Dikarya</taxon>
        <taxon>Ascomycota</taxon>
        <taxon>Pezizomycotina</taxon>
        <taxon>Dothideomycetes</taxon>
        <taxon>Pleosporomycetidae</taxon>
        <taxon>Pleosporales</taxon>
        <taxon>Pleosporineae</taxon>
        <taxon>Didymellaceae</taxon>
        <taxon>Macroventuria</taxon>
    </lineage>
</organism>
<evidence type="ECO:0000313" key="1">
    <source>
        <dbReference type="EMBL" id="KAF2633400.1"/>
    </source>
</evidence>
<name>A0ACB6SIG9_9PLEO</name>
<dbReference type="Proteomes" id="UP000799754">
    <property type="component" value="Unassembled WGS sequence"/>
</dbReference>
<comment type="caution">
    <text evidence="1">The sequence shown here is derived from an EMBL/GenBank/DDBJ whole genome shotgun (WGS) entry which is preliminary data.</text>
</comment>
<accession>A0ACB6SIG9</accession>
<dbReference type="EMBL" id="MU006701">
    <property type="protein sequence ID" value="KAF2633400.1"/>
    <property type="molecule type" value="Genomic_DNA"/>
</dbReference>
<reference evidence="1" key="1">
    <citation type="journal article" date="2020" name="Stud. Mycol.">
        <title>101 Dothideomycetes genomes: a test case for predicting lifestyles and emergence of pathogens.</title>
        <authorList>
            <person name="Haridas S."/>
            <person name="Albert R."/>
            <person name="Binder M."/>
            <person name="Bloem J."/>
            <person name="Labutti K."/>
            <person name="Salamov A."/>
            <person name="Andreopoulos B."/>
            <person name="Baker S."/>
            <person name="Barry K."/>
            <person name="Bills G."/>
            <person name="Bluhm B."/>
            <person name="Cannon C."/>
            <person name="Castanera R."/>
            <person name="Culley D."/>
            <person name="Daum C."/>
            <person name="Ezra D."/>
            <person name="Gonzalez J."/>
            <person name="Henrissat B."/>
            <person name="Kuo A."/>
            <person name="Liang C."/>
            <person name="Lipzen A."/>
            <person name="Lutzoni F."/>
            <person name="Magnuson J."/>
            <person name="Mondo S."/>
            <person name="Nolan M."/>
            <person name="Ohm R."/>
            <person name="Pangilinan J."/>
            <person name="Park H.-J."/>
            <person name="Ramirez L."/>
            <person name="Alfaro M."/>
            <person name="Sun H."/>
            <person name="Tritt A."/>
            <person name="Yoshinaga Y."/>
            <person name="Zwiers L.-H."/>
            <person name="Turgeon B."/>
            <person name="Goodwin S."/>
            <person name="Spatafora J."/>
            <person name="Crous P."/>
            <person name="Grigoriev I."/>
        </authorList>
    </citation>
    <scope>NUCLEOTIDE SEQUENCE</scope>
    <source>
        <strain evidence="1">CBS 525.71</strain>
    </source>
</reference>
<evidence type="ECO:0000313" key="2">
    <source>
        <dbReference type="Proteomes" id="UP000799754"/>
    </source>
</evidence>
<gene>
    <name evidence="1" type="ORF">BU25DRAFT_5072</name>
</gene>
<protein>
    <submittedName>
        <fullName evidence="1">Uncharacterized protein</fullName>
    </submittedName>
</protein>
<keyword evidence="2" id="KW-1185">Reference proteome</keyword>